<accession>A0A3B0JDR6</accession>
<protein>
    <submittedName>
        <fullName evidence="1">Uncharacterized protein</fullName>
    </submittedName>
</protein>
<dbReference type="EMBL" id="OUUW01000003">
    <property type="protein sequence ID" value="SPP78292.1"/>
    <property type="molecule type" value="Genomic_DNA"/>
</dbReference>
<keyword evidence="2" id="KW-1185">Reference proteome</keyword>
<dbReference type="AlphaFoldDB" id="A0A3B0JDR6"/>
<reference evidence="2" key="1">
    <citation type="submission" date="2018-01" db="EMBL/GenBank/DDBJ databases">
        <authorList>
            <person name="Alioto T."/>
            <person name="Alioto T."/>
        </authorList>
    </citation>
    <scope>NUCLEOTIDE SEQUENCE [LARGE SCALE GENOMIC DNA]</scope>
</reference>
<proteinExistence type="predicted"/>
<evidence type="ECO:0000313" key="1">
    <source>
        <dbReference type="EMBL" id="SPP78292.1"/>
    </source>
</evidence>
<gene>
    <name evidence="1" type="ORF">DGUA_6G010915</name>
</gene>
<evidence type="ECO:0000313" key="2">
    <source>
        <dbReference type="Proteomes" id="UP000268350"/>
    </source>
</evidence>
<dbReference type="OrthoDB" id="7870100at2759"/>
<dbReference type="Proteomes" id="UP000268350">
    <property type="component" value="Unassembled WGS sequence"/>
</dbReference>
<sequence length="176" mass="19197">MESPDQNPYASLLPHIVDMLHGKPRQSILPLAGATLDQVCAGVESLAQLNEALMQHISCFDSLQAAVQFGIGLGVSMGILTNSKDTLRLGSKLHVRSTDNQQSTLGVEVEHKDLRTRVHKFEEPLHNELLQELMFSDEAGRQAYSVDGPLIPGRTLRSAMKRVPGAETNQSTADDV</sequence>
<organism evidence="1 2">
    <name type="scientific">Drosophila guanche</name>
    <name type="common">Fruit fly</name>
    <dbReference type="NCBI Taxonomy" id="7266"/>
    <lineage>
        <taxon>Eukaryota</taxon>
        <taxon>Metazoa</taxon>
        <taxon>Ecdysozoa</taxon>
        <taxon>Arthropoda</taxon>
        <taxon>Hexapoda</taxon>
        <taxon>Insecta</taxon>
        <taxon>Pterygota</taxon>
        <taxon>Neoptera</taxon>
        <taxon>Endopterygota</taxon>
        <taxon>Diptera</taxon>
        <taxon>Brachycera</taxon>
        <taxon>Muscomorpha</taxon>
        <taxon>Ephydroidea</taxon>
        <taxon>Drosophilidae</taxon>
        <taxon>Drosophila</taxon>
        <taxon>Sophophora</taxon>
    </lineage>
</organism>
<name>A0A3B0JDR6_DROGU</name>